<sequence length="279" mass="31527">MMINLAAASVTATARRSPEQLSFGPYGLADLVDSFYFGEEDEEEMEEEEEEDKDTDWSALEAALEESEADSVACRIRAEAERAVEAVGFEQRGDELKMRVVGWLRDRGFDAGLCSSAWERSTDGVVTVAGRHDFIDVIHLGGRRRYILEIDFTSEFAIPRPTAAYAAFLRRIPSAFAGTEVTVGRVVGVMCEAMRESMKSAGMPLPPWRRKEYVEAKWLSEYVRRRGDRETEQGGGEGRKEEKKKARMIEGCREAEVRRGEGWRRCKLDVGQKENMVFS</sequence>
<dbReference type="Pfam" id="PF04720">
    <property type="entry name" value="PDDEXK_6"/>
    <property type="match status" value="1"/>
</dbReference>
<dbReference type="NCBIfam" id="TIGR01615">
    <property type="entry name" value="A_thal_3542"/>
    <property type="match status" value="1"/>
</dbReference>
<dbReference type="EMBL" id="JACMSC010000012">
    <property type="protein sequence ID" value="KAG6496642.1"/>
    <property type="molecule type" value="Genomic_DNA"/>
</dbReference>
<proteinExistence type="predicted"/>
<feature type="region of interest" description="Disordered" evidence="1">
    <location>
        <begin position="227"/>
        <end position="249"/>
    </location>
</feature>
<dbReference type="Proteomes" id="UP000734854">
    <property type="component" value="Unassembled WGS sequence"/>
</dbReference>
<dbReference type="OrthoDB" id="691424at2759"/>
<evidence type="ECO:0000313" key="3">
    <source>
        <dbReference type="Proteomes" id="UP000734854"/>
    </source>
</evidence>
<name>A0A8J5G196_ZINOF</name>
<keyword evidence="3" id="KW-1185">Reference proteome</keyword>
<dbReference type="InterPro" id="IPR006502">
    <property type="entry name" value="PDDEXK-like"/>
</dbReference>
<reference evidence="2 3" key="1">
    <citation type="submission" date="2020-08" db="EMBL/GenBank/DDBJ databases">
        <title>Plant Genome Project.</title>
        <authorList>
            <person name="Zhang R.-G."/>
        </authorList>
    </citation>
    <scope>NUCLEOTIDE SEQUENCE [LARGE SCALE GENOMIC DNA]</scope>
    <source>
        <tissue evidence="2">Rhizome</tissue>
    </source>
</reference>
<organism evidence="2 3">
    <name type="scientific">Zingiber officinale</name>
    <name type="common">Ginger</name>
    <name type="synonym">Amomum zingiber</name>
    <dbReference type="NCBI Taxonomy" id="94328"/>
    <lineage>
        <taxon>Eukaryota</taxon>
        <taxon>Viridiplantae</taxon>
        <taxon>Streptophyta</taxon>
        <taxon>Embryophyta</taxon>
        <taxon>Tracheophyta</taxon>
        <taxon>Spermatophyta</taxon>
        <taxon>Magnoliopsida</taxon>
        <taxon>Liliopsida</taxon>
        <taxon>Zingiberales</taxon>
        <taxon>Zingiberaceae</taxon>
        <taxon>Zingiber</taxon>
    </lineage>
</organism>
<dbReference type="PANTHER" id="PTHR31579:SF42">
    <property type="entry name" value="DUF506 FAMILY PROTEIN (DUF506)"/>
    <property type="match status" value="1"/>
</dbReference>
<evidence type="ECO:0000256" key="1">
    <source>
        <dbReference type="SAM" id="MobiDB-lite"/>
    </source>
</evidence>
<comment type="caution">
    <text evidence="2">The sequence shown here is derived from an EMBL/GenBank/DDBJ whole genome shotgun (WGS) entry which is preliminary data.</text>
</comment>
<dbReference type="PANTHER" id="PTHR31579">
    <property type="entry name" value="OS03G0796600 PROTEIN"/>
    <property type="match status" value="1"/>
</dbReference>
<dbReference type="AlphaFoldDB" id="A0A8J5G196"/>
<accession>A0A8J5G196</accession>
<protein>
    <submittedName>
        <fullName evidence="2">Uncharacterized protein</fullName>
    </submittedName>
</protein>
<gene>
    <name evidence="2" type="ORF">ZIOFF_044512</name>
</gene>
<evidence type="ECO:0000313" key="2">
    <source>
        <dbReference type="EMBL" id="KAG6496642.1"/>
    </source>
</evidence>